<evidence type="ECO:0000313" key="3">
    <source>
        <dbReference type="Proteomes" id="UP000777438"/>
    </source>
</evidence>
<comment type="caution">
    <text evidence="2">The sequence shown here is derived from an EMBL/GenBank/DDBJ whole genome shotgun (WGS) entry which is preliminary data.</text>
</comment>
<organism evidence="2 3">
    <name type="scientific">Thelonectria olida</name>
    <dbReference type="NCBI Taxonomy" id="1576542"/>
    <lineage>
        <taxon>Eukaryota</taxon>
        <taxon>Fungi</taxon>
        <taxon>Dikarya</taxon>
        <taxon>Ascomycota</taxon>
        <taxon>Pezizomycotina</taxon>
        <taxon>Sordariomycetes</taxon>
        <taxon>Hypocreomycetidae</taxon>
        <taxon>Hypocreales</taxon>
        <taxon>Nectriaceae</taxon>
        <taxon>Thelonectria</taxon>
    </lineage>
</organism>
<gene>
    <name evidence="2" type="ORF">B0T10DRAFT_465955</name>
</gene>
<dbReference type="Proteomes" id="UP000777438">
    <property type="component" value="Unassembled WGS sequence"/>
</dbReference>
<feature type="compositionally biased region" description="Polar residues" evidence="1">
    <location>
        <begin position="108"/>
        <end position="132"/>
    </location>
</feature>
<sequence length="230" mass="24468">MASPRYCARISPLRVGTSSPFLSLKSVFVSALFTSSRASHANRSVFGSCKKAVGNEMAKCPSAGGVSELLFKVREGFDILLLGQSIKGQKGRCGVDNGAGEYSHDVTRNTSNNSSKKAMSLTSAPQPSSKNDTPVALKAADKRAAQDSLPAPQNARGPLGHPQSTASYDNMPASVSTSNRCTRPRSIHMPGLRVHRQPSCGSHDMRKLAEGQNETNISRDETTLSVFSSI</sequence>
<name>A0A9P8VT31_9HYPO</name>
<evidence type="ECO:0000313" key="2">
    <source>
        <dbReference type="EMBL" id="KAH6874079.1"/>
    </source>
</evidence>
<protein>
    <submittedName>
        <fullName evidence="2">Uncharacterized protein</fullName>
    </submittedName>
</protein>
<dbReference type="AlphaFoldDB" id="A0A9P8VT31"/>
<dbReference type="EMBL" id="JAGPYM010000042">
    <property type="protein sequence ID" value="KAH6874079.1"/>
    <property type="molecule type" value="Genomic_DNA"/>
</dbReference>
<reference evidence="2 3" key="1">
    <citation type="journal article" date="2021" name="Nat. Commun.">
        <title>Genetic determinants of endophytism in the Arabidopsis root mycobiome.</title>
        <authorList>
            <person name="Mesny F."/>
            <person name="Miyauchi S."/>
            <person name="Thiergart T."/>
            <person name="Pickel B."/>
            <person name="Atanasova L."/>
            <person name="Karlsson M."/>
            <person name="Huettel B."/>
            <person name="Barry K.W."/>
            <person name="Haridas S."/>
            <person name="Chen C."/>
            <person name="Bauer D."/>
            <person name="Andreopoulos W."/>
            <person name="Pangilinan J."/>
            <person name="LaButti K."/>
            <person name="Riley R."/>
            <person name="Lipzen A."/>
            <person name="Clum A."/>
            <person name="Drula E."/>
            <person name="Henrissat B."/>
            <person name="Kohler A."/>
            <person name="Grigoriev I.V."/>
            <person name="Martin F.M."/>
            <person name="Hacquard S."/>
        </authorList>
    </citation>
    <scope>NUCLEOTIDE SEQUENCE [LARGE SCALE GENOMIC DNA]</scope>
    <source>
        <strain evidence="2 3">MPI-CAGE-CH-0241</strain>
    </source>
</reference>
<accession>A0A9P8VT31</accession>
<feature type="region of interest" description="Disordered" evidence="1">
    <location>
        <begin position="98"/>
        <end position="186"/>
    </location>
</feature>
<evidence type="ECO:0000256" key="1">
    <source>
        <dbReference type="SAM" id="MobiDB-lite"/>
    </source>
</evidence>
<feature type="compositionally biased region" description="Polar residues" evidence="1">
    <location>
        <begin position="162"/>
        <end position="181"/>
    </location>
</feature>
<keyword evidence="3" id="KW-1185">Reference proteome</keyword>
<proteinExistence type="predicted"/>